<dbReference type="RefSeq" id="WP_092497723.1">
    <property type="nucleotide sequence ID" value="NZ_FNFV01000001.1"/>
</dbReference>
<evidence type="ECO:0000256" key="1">
    <source>
        <dbReference type="SAM" id="SignalP"/>
    </source>
</evidence>
<evidence type="ECO:0000313" key="3">
    <source>
        <dbReference type="Proteomes" id="UP000199328"/>
    </source>
</evidence>
<dbReference type="EMBL" id="FNFV01000001">
    <property type="protein sequence ID" value="SDK05854.1"/>
    <property type="molecule type" value="Genomic_DNA"/>
</dbReference>
<feature type="chain" id="PRO_5011501140" description="Lipid A deacylase LpxR family protein" evidence="1">
    <location>
        <begin position="25"/>
        <end position="308"/>
    </location>
</feature>
<reference evidence="3" key="1">
    <citation type="submission" date="2016-10" db="EMBL/GenBank/DDBJ databases">
        <authorList>
            <person name="Varghese N."/>
            <person name="Submissions S."/>
        </authorList>
    </citation>
    <scope>NUCLEOTIDE SEQUENCE [LARGE SCALE GENOMIC DNA]</scope>
    <source>
        <strain evidence="3">CGMCC 1.10789</strain>
    </source>
</reference>
<keyword evidence="3" id="KW-1185">Reference proteome</keyword>
<dbReference type="Pfam" id="PF09982">
    <property type="entry name" value="LpxR"/>
    <property type="match status" value="1"/>
</dbReference>
<sequence>MIRFLRALPAVACLLLAVPSIAPAQDGRQTLGFGRLFNNDGLGDGRDRWRTGSYTVSWLRGREPWSGALPESMGEVLEYRFRGEIIAPANLASPAPGDRRYVGALSVGLHSHFERGRTRFSLGGDLVATGPMTGLGGFQEFVHDLFGMSSPAPALANQIPNAFHPTATASVTREIGMAGGAVRLMPFVEGQVGVETLVRAGADLKIGRAGSGGLWLRDVVTGQQYHAAPGAQGLSLTLGGDIAHVASSAYLPAGEPAVPEPTRTRLRAGLTWQGERSTLFYGVTWLGKEFQGQPEGQVVGSLSLKFRF</sequence>
<name>A0A1G8YTU9_9RHOB</name>
<dbReference type="AlphaFoldDB" id="A0A1G8YTU9"/>
<dbReference type="InterPro" id="IPR037107">
    <property type="entry name" value="Put_OMP_sf"/>
</dbReference>
<accession>A0A1G8YTU9</accession>
<dbReference type="OrthoDB" id="7721289at2"/>
<keyword evidence="1" id="KW-0732">Signal</keyword>
<organism evidence="2 3">
    <name type="scientific">Meinhardsimonia xiamenensis</name>
    <dbReference type="NCBI Taxonomy" id="990712"/>
    <lineage>
        <taxon>Bacteria</taxon>
        <taxon>Pseudomonadati</taxon>
        <taxon>Pseudomonadota</taxon>
        <taxon>Alphaproteobacteria</taxon>
        <taxon>Rhodobacterales</taxon>
        <taxon>Paracoccaceae</taxon>
        <taxon>Meinhardsimonia</taxon>
    </lineage>
</organism>
<feature type="signal peptide" evidence="1">
    <location>
        <begin position="1"/>
        <end position="24"/>
    </location>
</feature>
<dbReference type="STRING" id="990712.SAMN05216257_101447"/>
<gene>
    <name evidence="2" type="ORF">SAMN05216257_101447</name>
</gene>
<protein>
    <recommendedName>
        <fullName evidence="4">Lipid A deacylase LpxR family protein</fullName>
    </recommendedName>
</protein>
<dbReference type="Gene3D" id="2.40.128.140">
    <property type="entry name" value="Outer membrane protein"/>
    <property type="match status" value="1"/>
</dbReference>
<evidence type="ECO:0000313" key="2">
    <source>
        <dbReference type="EMBL" id="SDK05854.1"/>
    </source>
</evidence>
<evidence type="ECO:0008006" key="4">
    <source>
        <dbReference type="Google" id="ProtNLM"/>
    </source>
</evidence>
<proteinExistence type="predicted"/>
<dbReference type="Proteomes" id="UP000199328">
    <property type="component" value="Unassembled WGS sequence"/>
</dbReference>
<dbReference type="InterPro" id="IPR018707">
    <property type="entry name" value="LpxR"/>
</dbReference>